<feature type="non-terminal residue" evidence="1">
    <location>
        <position position="1"/>
    </location>
</feature>
<evidence type="ECO:0000313" key="2">
    <source>
        <dbReference type="Proteomes" id="UP000078492"/>
    </source>
</evidence>
<dbReference type="STRING" id="471704.A0A151IR29"/>
<protein>
    <submittedName>
        <fullName evidence="1">Uncharacterized protein</fullName>
    </submittedName>
</protein>
<gene>
    <name evidence="1" type="ORF">ALC57_18778</name>
</gene>
<keyword evidence="2" id="KW-1185">Reference proteome</keyword>
<name>A0A151IR29_9HYME</name>
<dbReference type="Proteomes" id="UP000078492">
    <property type="component" value="Unassembled WGS sequence"/>
</dbReference>
<sequence length="101" mass="11456">SVANHRANVVDIVENIGNVNPLNSSRIVWRDLKSNASKKTTKIRNERNRTGNFPIRSDPLDNLEQRVIACIGLDYIQGSVICPDSTSEEEIYVYETCLFFL</sequence>
<dbReference type="AlphaFoldDB" id="A0A151IR29"/>
<proteinExistence type="predicted"/>
<accession>A0A151IR29</accession>
<dbReference type="EMBL" id="KQ981146">
    <property type="protein sequence ID" value="KYN09111.1"/>
    <property type="molecule type" value="Genomic_DNA"/>
</dbReference>
<reference evidence="1 2" key="1">
    <citation type="submission" date="2015-09" db="EMBL/GenBank/DDBJ databases">
        <title>Trachymyrmex cornetzi WGS genome.</title>
        <authorList>
            <person name="Nygaard S."/>
            <person name="Hu H."/>
            <person name="Boomsma J."/>
            <person name="Zhang G."/>
        </authorList>
    </citation>
    <scope>NUCLEOTIDE SEQUENCE [LARGE SCALE GENOMIC DNA]</scope>
    <source>
        <strain evidence="1">Tcor2-1</strain>
        <tissue evidence="1">Whole body</tissue>
    </source>
</reference>
<evidence type="ECO:0000313" key="1">
    <source>
        <dbReference type="EMBL" id="KYN09111.1"/>
    </source>
</evidence>
<organism evidence="1 2">
    <name type="scientific">Trachymyrmex cornetzi</name>
    <dbReference type="NCBI Taxonomy" id="471704"/>
    <lineage>
        <taxon>Eukaryota</taxon>
        <taxon>Metazoa</taxon>
        <taxon>Ecdysozoa</taxon>
        <taxon>Arthropoda</taxon>
        <taxon>Hexapoda</taxon>
        <taxon>Insecta</taxon>
        <taxon>Pterygota</taxon>
        <taxon>Neoptera</taxon>
        <taxon>Endopterygota</taxon>
        <taxon>Hymenoptera</taxon>
        <taxon>Apocrita</taxon>
        <taxon>Aculeata</taxon>
        <taxon>Formicoidea</taxon>
        <taxon>Formicidae</taxon>
        <taxon>Myrmicinae</taxon>
        <taxon>Trachymyrmex</taxon>
    </lineage>
</organism>